<organism evidence="2 3">
    <name type="scientific">Quillaja saponaria</name>
    <name type="common">Soap bark tree</name>
    <dbReference type="NCBI Taxonomy" id="32244"/>
    <lineage>
        <taxon>Eukaryota</taxon>
        <taxon>Viridiplantae</taxon>
        <taxon>Streptophyta</taxon>
        <taxon>Embryophyta</taxon>
        <taxon>Tracheophyta</taxon>
        <taxon>Spermatophyta</taxon>
        <taxon>Magnoliopsida</taxon>
        <taxon>eudicotyledons</taxon>
        <taxon>Gunneridae</taxon>
        <taxon>Pentapetalae</taxon>
        <taxon>rosids</taxon>
        <taxon>fabids</taxon>
        <taxon>Fabales</taxon>
        <taxon>Quillajaceae</taxon>
        <taxon>Quillaja</taxon>
    </lineage>
</organism>
<evidence type="ECO:0000313" key="3">
    <source>
        <dbReference type="Proteomes" id="UP001163823"/>
    </source>
</evidence>
<reference evidence="2" key="1">
    <citation type="journal article" date="2023" name="Science">
        <title>Elucidation of the pathway for biosynthesis of saponin adjuvants from the soapbark tree.</title>
        <authorList>
            <person name="Reed J."/>
            <person name="Orme A."/>
            <person name="El-Demerdash A."/>
            <person name="Owen C."/>
            <person name="Martin L.B.B."/>
            <person name="Misra R.C."/>
            <person name="Kikuchi S."/>
            <person name="Rejzek M."/>
            <person name="Martin A.C."/>
            <person name="Harkess A."/>
            <person name="Leebens-Mack J."/>
            <person name="Louveau T."/>
            <person name="Stephenson M.J."/>
            <person name="Osbourn A."/>
        </authorList>
    </citation>
    <scope>NUCLEOTIDE SEQUENCE</scope>
    <source>
        <strain evidence="2">S10</strain>
    </source>
</reference>
<feature type="compositionally biased region" description="Basic and acidic residues" evidence="1">
    <location>
        <begin position="113"/>
        <end position="133"/>
    </location>
</feature>
<dbReference type="Proteomes" id="UP001163823">
    <property type="component" value="Chromosome 8"/>
</dbReference>
<name>A0AAD7LHD8_QUISA</name>
<protein>
    <submittedName>
        <fullName evidence="2">Proline-rich nuclear receptor coactivator</fullName>
    </submittedName>
</protein>
<evidence type="ECO:0000313" key="2">
    <source>
        <dbReference type="EMBL" id="KAJ7957887.1"/>
    </source>
</evidence>
<gene>
    <name evidence="2" type="ORF">O6P43_018700</name>
</gene>
<sequence>MEAVLTPYTQEQSISACDKKIKMKNPKRQTRDFISKSSENFAIRDIHGGLLHPPPSHTLYFSYPSSASIFNHQYHQPNQQQPPLLPLPIPIAHQSLLSRSRPMSCPPTTPKNRVRDQKKPKPTKRAEEVKRDMKSATGSISEFLVVGSNNRLGPDPNVLPKDISLVLSSSPTASIVMEFDKISNENSETFSGLVFKLSPPPSSLPLPKFSLRPKLSCNADSAGIDAGATDNLRRLLKLR</sequence>
<keyword evidence="2" id="KW-0675">Receptor</keyword>
<dbReference type="AlphaFoldDB" id="A0AAD7LHD8"/>
<dbReference type="PANTHER" id="PTHR33670:SF14">
    <property type="entry name" value="T20H2.15 PROTEIN"/>
    <property type="match status" value="1"/>
</dbReference>
<evidence type="ECO:0000256" key="1">
    <source>
        <dbReference type="SAM" id="MobiDB-lite"/>
    </source>
</evidence>
<dbReference type="PANTHER" id="PTHR33670">
    <property type="entry name" value="SPLICING FACTOR, PROLINE- AND GLUTAMINE-RICH-LIKE"/>
    <property type="match status" value="1"/>
</dbReference>
<dbReference type="EMBL" id="JARAOO010000008">
    <property type="protein sequence ID" value="KAJ7957887.1"/>
    <property type="molecule type" value="Genomic_DNA"/>
</dbReference>
<proteinExistence type="predicted"/>
<feature type="region of interest" description="Disordered" evidence="1">
    <location>
        <begin position="97"/>
        <end position="133"/>
    </location>
</feature>
<comment type="caution">
    <text evidence="2">The sequence shown here is derived from an EMBL/GenBank/DDBJ whole genome shotgun (WGS) entry which is preliminary data.</text>
</comment>
<keyword evidence="3" id="KW-1185">Reference proteome</keyword>
<dbReference type="KEGG" id="qsa:O6P43_018700"/>
<accession>A0AAD7LHD8</accession>